<evidence type="ECO:0000313" key="3">
    <source>
        <dbReference type="Proteomes" id="UP000467841"/>
    </source>
</evidence>
<feature type="compositionally biased region" description="Low complexity" evidence="1">
    <location>
        <begin position="65"/>
        <end position="79"/>
    </location>
</feature>
<sequence>MKTGAKMDSEMQKIISSMEKSREMLAQSLLSDLAQISKAIEKSSLILMRPIPGEEEEAPKDDTAAESSPLASASSNAQL</sequence>
<name>A0A6D2HYX7_9BRAS</name>
<reference evidence="2" key="1">
    <citation type="submission" date="2020-01" db="EMBL/GenBank/DDBJ databases">
        <authorList>
            <person name="Mishra B."/>
        </authorList>
    </citation>
    <scope>NUCLEOTIDE SEQUENCE [LARGE SCALE GENOMIC DNA]</scope>
</reference>
<dbReference type="EMBL" id="CACVBM020000366">
    <property type="protein sequence ID" value="CAA7018267.1"/>
    <property type="molecule type" value="Genomic_DNA"/>
</dbReference>
<organism evidence="2 3">
    <name type="scientific">Microthlaspi erraticum</name>
    <dbReference type="NCBI Taxonomy" id="1685480"/>
    <lineage>
        <taxon>Eukaryota</taxon>
        <taxon>Viridiplantae</taxon>
        <taxon>Streptophyta</taxon>
        <taxon>Embryophyta</taxon>
        <taxon>Tracheophyta</taxon>
        <taxon>Spermatophyta</taxon>
        <taxon>Magnoliopsida</taxon>
        <taxon>eudicotyledons</taxon>
        <taxon>Gunneridae</taxon>
        <taxon>Pentapetalae</taxon>
        <taxon>rosids</taxon>
        <taxon>malvids</taxon>
        <taxon>Brassicales</taxon>
        <taxon>Brassicaceae</taxon>
        <taxon>Coluteocarpeae</taxon>
        <taxon>Microthlaspi</taxon>
    </lineage>
</organism>
<feature type="region of interest" description="Disordered" evidence="1">
    <location>
        <begin position="48"/>
        <end position="79"/>
    </location>
</feature>
<evidence type="ECO:0000313" key="2">
    <source>
        <dbReference type="EMBL" id="CAA7018267.1"/>
    </source>
</evidence>
<dbReference type="Proteomes" id="UP000467841">
    <property type="component" value="Unassembled WGS sequence"/>
</dbReference>
<dbReference type="AlphaFoldDB" id="A0A6D2HYX7"/>
<gene>
    <name evidence="2" type="ORF">MERR_LOCUS5502</name>
</gene>
<evidence type="ECO:0000256" key="1">
    <source>
        <dbReference type="SAM" id="MobiDB-lite"/>
    </source>
</evidence>
<protein>
    <submittedName>
        <fullName evidence="2">Uncharacterized protein</fullName>
    </submittedName>
</protein>
<proteinExistence type="predicted"/>
<accession>A0A6D2HYX7</accession>
<comment type="caution">
    <text evidence="2">The sequence shown here is derived from an EMBL/GenBank/DDBJ whole genome shotgun (WGS) entry which is preliminary data.</text>
</comment>
<keyword evidence="3" id="KW-1185">Reference proteome</keyword>